<reference evidence="2 3" key="1">
    <citation type="submission" date="2023-07" db="EMBL/GenBank/DDBJ databases">
        <title>Sequencing the genomes of 1000 actinobacteria strains.</title>
        <authorList>
            <person name="Klenk H.-P."/>
        </authorList>
    </citation>
    <scope>NUCLEOTIDE SEQUENCE [LARGE SCALE GENOMIC DNA]</scope>
    <source>
        <strain evidence="2 3">DSM 46740</strain>
    </source>
</reference>
<dbReference type="EMBL" id="JAUSQU010000001">
    <property type="protein sequence ID" value="MDP9842776.1"/>
    <property type="molecule type" value="Genomic_DNA"/>
</dbReference>
<dbReference type="Pfam" id="PF13560">
    <property type="entry name" value="HTH_31"/>
    <property type="match status" value="1"/>
</dbReference>
<organism evidence="2 3">
    <name type="scientific">Streptosporangium lutulentum</name>
    <dbReference type="NCBI Taxonomy" id="1461250"/>
    <lineage>
        <taxon>Bacteria</taxon>
        <taxon>Bacillati</taxon>
        <taxon>Actinomycetota</taxon>
        <taxon>Actinomycetes</taxon>
        <taxon>Streptosporangiales</taxon>
        <taxon>Streptosporangiaceae</taxon>
        <taxon>Streptosporangium</taxon>
    </lineage>
</organism>
<dbReference type="Gene3D" id="3.30.450.180">
    <property type="match status" value="1"/>
</dbReference>
<dbReference type="InterPro" id="IPR010982">
    <property type="entry name" value="Lambda_DNA-bd_dom_sf"/>
</dbReference>
<dbReference type="PROSITE" id="PS50943">
    <property type="entry name" value="HTH_CROC1"/>
    <property type="match status" value="1"/>
</dbReference>
<accession>A0ABT9Q7S5</accession>
<evidence type="ECO:0000313" key="3">
    <source>
        <dbReference type="Proteomes" id="UP001225356"/>
    </source>
</evidence>
<dbReference type="Gene3D" id="1.10.260.40">
    <property type="entry name" value="lambda repressor-like DNA-binding domains"/>
    <property type="match status" value="1"/>
</dbReference>
<dbReference type="SUPFAM" id="SSF47413">
    <property type="entry name" value="lambda repressor-like DNA-binding domains"/>
    <property type="match status" value="1"/>
</dbReference>
<dbReference type="Proteomes" id="UP001225356">
    <property type="component" value="Unassembled WGS sequence"/>
</dbReference>
<dbReference type="InterPro" id="IPR041413">
    <property type="entry name" value="MLTR_LBD"/>
</dbReference>
<dbReference type="SMART" id="SM00530">
    <property type="entry name" value="HTH_XRE"/>
    <property type="match status" value="1"/>
</dbReference>
<protein>
    <submittedName>
        <fullName evidence="2">Transcriptional regulator with XRE-family HTH domain</fullName>
    </submittedName>
</protein>
<keyword evidence="3" id="KW-1185">Reference proteome</keyword>
<dbReference type="InterPro" id="IPR001387">
    <property type="entry name" value="Cro/C1-type_HTH"/>
</dbReference>
<sequence>MSDLERRKEMGRFLIDRRARLTPQAVGLPPGERRRTPGLRREEVAQLTHISTTWYTWLEQGRGTRPSLQVLDALTRALRLSPDEHDHLLALAGYTDVLAPDAPGGARVPTAVQTMLDALNPVPAYVINLRYDVLAWNDAQRAFAVDYPRLPADERNTLWLLFHHPALRRRFLDWGADADAMVAQLRAITARHVGQPQFVELLARLNSSSEEFRTRWNRHEVRAVAPRVKRCRHPDTGRIDLEAVTMELVGMPDARVVAFTPADPVSAARLPLLLGRDDSGAVNRRLVKPGER</sequence>
<dbReference type="PANTHER" id="PTHR35010">
    <property type="entry name" value="BLL4672 PROTEIN-RELATED"/>
    <property type="match status" value="1"/>
</dbReference>
<comment type="caution">
    <text evidence="2">The sequence shown here is derived from an EMBL/GenBank/DDBJ whole genome shotgun (WGS) entry which is preliminary data.</text>
</comment>
<proteinExistence type="predicted"/>
<dbReference type="CDD" id="cd00093">
    <property type="entry name" value="HTH_XRE"/>
    <property type="match status" value="1"/>
</dbReference>
<dbReference type="Pfam" id="PF17765">
    <property type="entry name" value="MLTR_LBD"/>
    <property type="match status" value="1"/>
</dbReference>
<evidence type="ECO:0000313" key="2">
    <source>
        <dbReference type="EMBL" id="MDP9842776.1"/>
    </source>
</evidence>
<dbReference type="RefSeq" id="WP_307556653.1">
    <property type="nucleotide sequence ID" value="NZ_JAUSQU010000001.1"/>
</dbReference>
<evidence type="ECO:0000259" key="1">
    <source>
        <dbReference type="PROSITE" id="PS50943"/>
    </source>
</evidence>
<gene>
    <name evidence="2" type="ORF">J2853_001987</name>
</gene>
<feature type="domain" description="HTH cro/C1-type" evidence="1">
    <location>
        <begin position="38"/>
        <end position="85"/>
    </location>
</feature>
<name>A0ABT9Q7S5_9ACTN</name>